<keyword evidence="6 11" id="KW-1133">Transmembrane helix</keyword>
<dbReference type="EMBL" id="JAUSTZ010000003">
    <property type="protein sequence ID" value="MDQ0225284.1"/>
    <property type="molecule type" value="Genomic_DNA"/>
</dbReference>
<dbReference type="InterPro" id="IPR004089">
    <property type="entry name" value="MCPsignal_dom"/>
</dbReference>
<organism evidence="14 15">
    <name type="scientific">Metabacillus niabensis</name>
    <dbReference type="NCBI Taxonomy" id="324854"/>
    <lineage>
        <taxon>Bacteria</taxon>
        <taxon>Bacillati</taxon>
        <taxon>Bacillota</taxon>
        <taxon>Bacilli</taxon>
        <taxon>Bacillales</taxon>
        <taxon>Bacillaceae</taxon>
        <taxon>Metabacillus</taxon>
    </lineage>
</organism>
<keyword evidence="5 11" id="KW-0812">Transmembrane</keyword>
<dbReference type="SMART" id="SM00304">
    <property type="entry name" value="HAMP"/>
    <property type="match status" value="2"/>
</dbReference>
<dbReference type="InterPro" id="IPR004090">
    <property type="entry name" value="Chemotax_Me-accpt_rcpt"/>
</dbReference>
<evidence type="ECO:0000256" key="7">
    <source>
        <dbReference type="ARBA" id="ARBA00023136"/>
    </source>
</evidence>
<dbReference type="InterPro" id="IPR003660">
    <property type="entry name" value="HAMP_dom"/>
</dbReference>
<evidence type="ECO:0000256" key="4">
    <source>
        <dbReference type="ARBA" id="ARBA00022500"/>
    </source>
</evidence>
<evidence type="ECO:0000313" key="14">
    <source>
        <dbReference type="EMBL" id="MDQ0225284.1"/>
    </source>
</evidence>
<evidence type="ECO:0000256" key="2">
    <source>
        <dbReference type="ARBA" id="ARBA00022475"/>
    </source>
</evidence>
<keyword evidence="4" id="KW-0145">Chemotaxis</keyword>
<name>A0ABT9YZ71_9BACI</name>
<dbReference type="Gene3D" id="6.10.340.10">
    <property type="match status" value="1"/>
</dbReference>
<dbReference type="SUPFAM" id="SSF103190">
    <property type="entry name" value="Sensory domain-like"/>
    <property type="match status" value="1"/>
</dbReference>
<comment type="similarity">
    <text evidence="9">Belongs to the methyl-accepting chemotaxis (MCP) protein family.</text>
</comment>
<dbReference type="PANTHER" id="PTHR32089">
    <property type="entry name" value="METHYL-ACCEPTING CHEMOTAXIS PROTEIN MCPB"/>
    <property type="match status" value="1"/>
</dbReference>
<evidence type="ECO:0000256" key="5">
    <source>
        <dbReference type="ARBA" id="ARBA00022692"/>
    </source>
</evidence>
<dbReference type="Pfam" id="PF00015">
    <property type="entry name" value="MCPsignal"/>
    <property type="match status" value="1"/>
</dbReference>
<sequence>MLKGRLKIGTKINLIVVAIILLFSITIGALVVHEVTKGIKSFAIEKAKGDLGLAYSYIDSRFPGDWEIKDGNLYKGNELMNENFALVDQIGEETDDTVTIFQGNTRIATNVKIDGKRAIGTTVSEEVAEAVLKKGEKYYGEAKVAEYLYQSAYMPLNDKNGDAIGIFYVGASQQVIDDTINSFIVKFIISLLIIIVIASIIVFLFTRNLKRRLRSLSNALENAGRGDFTIEIIDNTKDELGELSTSYRHMKDSLKMLISNVVDTSEQVAASSEELYASAEQTSLASAQVADAIQEVANGADAQTNSVEETSIALEEVALGINNMAESTSQIVEAGQSASKQAVLGGDYVGKTVTQMHAIHTSVQETGEVIALLDKRSQQIDSITKVINEIANQTNLLALNAAIEAARAGEHGKGFAVVAEEVRALAEQSQKSSAQISQLIFEIQEDMERSNKSVSKVKADVQDGLTIADKSHIAFREIIKTMDKMKDQTSEIAATSEQMSASAQEVSASVAGISAISKKSSLHVQNVASSTEEQMATMEEISASAGTLSELATKLKDTVNTFKL</sequence>
<reference evidence="14 15" key="1">
    <citation type="submission" date="2023-07" db="EMBL/GenBank/DDBJ databases">
        <title>Genomic Encyclopedia of Type Strains, Phase IV (KMG-IV): sequencing the most valuable type-strain genomes for metagenomic binning, comparative biology and taxonomic classification.</title>
        <authorList>
            <person name="Goeker M."/>
        </authorList>
    </citation>
    <scope>NUCLEOTIDE SEQUENCE [LARGE SCALE GENOMIC DNA]</scope>
    <source>
        <strain evidence="14 15">DSM 17723</strain>
    </source>
</reference>
<dbReference type="RefSeq" id="WP_174881341.1">
    <property type="nucleotide sequence ID" value="NZ_CADEPK010000353.1"/>
</dbReference>
<dbReference type="SMART" id="SM00283">
    <property type="entry name" value="MA"/>
    <property type="match status" value="1"/>
</dbReference>
<dbReference type="PROSITE" id="PS50885">
    <property type="entry name" value="HAMP"/>
    <property type="match status" value="1"/>
</dbReference>
<dbReference type="PANTHER" id="PTHR32089:SF114">
    <property type="entry name" value="METHYL-ACCEPTING CHEMOTAXIS PROTEIN MCPB"/>
    <property type="match status" value="1"/>
</dbReference>
<evidence type="ECO:0000256" key="8">
    <source>
        <dbReference type="ARBA" id="ARBA00023224"/>
    </source>
</evidence>
<evidence type="ECO:0000256" key="10">
    <source>
        <dbReference type="PROSITE-ProRule" id="PRU00284"/>
    </source>
</evidence>
<dbReference type="PROSITE" id="PS50111">
    <property type="entry name" value="CHEMOTAXIS_TRANSDUC_2"/>
    <property type="match status" value="1"/>
</dbReference>
<comment type="caution">
    <text evidence="14">The sequence shown here is derived from an EMBL/GenBank/DDBJ whole genome shotgun (WGS) entry which is preliminary data.</text>
</comment>
<evidence type="ECO:0000256" key="9">
    <source>
        <dbReference type="ARBA" id="ARBA00029447"/>
    </source>
</evidence>
<evidence type="ECO:0000259" key="12">
    <source>
        <dbReference type="PROSITE" id="PS50111"/>
    </source>
</evidence>
<evidence type="ECO:0000256" key="3">
    <source>
        <dbReference type="ARBA" id="ARBA00022481"/>
    </source>
</evidence>
<feature type="transmembrane region" description="Helical" evidence="11">
    <location>
        <begin position="12"/>
        <end position="32"/>
    </location>
</feature>
<keyword evidence="8 10" id="KW-0807">Transducer</keyword>
<keyword evidence="15" id="KW-1185">Reference proteome</keyword>
<gene>
    <name evidence="14" type="ORF">J2S02_001628</name>
</gene>
<feature type="domain" description="Methyl-accepting transducer" evidence="12">
    <location>
        <begin position="278"/>
        <end position="514"/>
    </location>
</feature>
<dbReference type="Proteomes" id="UP001232245">
    <property type="component" value="Unassembled WGS sequence"/>
</dbReference>
<dbReference type="CDD" id="cd11386">
    <property type="entry name" value="MCP_signal"/>
    <property type="match status" value="1"/>
</dbReference>
<evidence type="ECO:0000256" key="1">
    <source>
        <dbReference type="ARBA" id="ARBA00004651"/>
    </source>
</evidence>
<dbReference type="InterPro" id="IPR029151">
    <property type="entry name" value="Sensor-like_sf"/>
</dbReference>
<evidence type="ECO:0000313" key="15">
    <source>
        <dbReference type="Proteomes" id="UP001232245"/>
    </source>
</evidence>
<accession>A0ABT9YZ71</accession>
<comment type="subcellular location">
    <subcellularLocation>
        <location evidence="1">Cell membrane</location>
        <topology evidence="1">Multi-pass membrane protein</topology>
    </subcellularLocation>
</comment>
<dbReference type="Pfam" id="PF00672">
    <property type="entry name" value="HAMP"/>
    <property type="match status" value="1"/>
</dbReference>
<feature type="domain" description="HAMP" evidence="13">
    <location>
        <begin position="207"/>
        <end position="259"/>
    </location>
</feature>
<evidence type="ECO:0000256" key="11">
    <source>
        <dbReference type="SAM" id="Phobius"/>
    </source>
</evidence>
<dbReference type="Pfam" id="PF17202">
    <property type="entry name" value="sCache_3_3"/>
    <property type="match status" value="1"/>
</dbReference>
<protein>
    <submittedName>
        <fullName evidence="14">Methyl-accepting chemotaxis protein</fullName>
    </submittedName>
</protein>
<dbReference type="SUPFAM" id="SSF58104">
    <property type="entry name" value="Methyl-accepting chemotaxis protein (MCP) signaling domain"/>
    <property type="match status" value="1"/>
</dbReference>
<proteinExistence type="inferred from homology"/>
<keyword evidence="7 11" id="KW-0472">Membrane</keyword>
<evidence type="ECO:0000259" key="13">
    <source>
        <dbReference type="PROSITE" id="PS50885"/>
    </source>
</evidence>
<keyword evidence="2" id="KW-1003">Cell membrane</keyword>
<evidence type="ECO:0000256" key="6">
    <source>
        <dbReference type="ARBA" id="ARBA00022989"/>
    </source>
</evidence>
<dbReference type="Gene3D" id="1.10.287.950">
    <property type="entry name" value="Methyl-accepting chemotaxis protein"/>
    <property type="match status" value="1"/>
</dbReference>
<dbReference type="PRINTS" id="PR00260">
    <property type="entry name" value="CHEMTRNSDUCR"/>
</dbReference>
<dbReference type="InterPro" id="IPR033463">
    <property type="entry name" value="sCache_3"/>
</dbReference>
<dbReference type="CDD" id="cd06225">
    <property type="entry name" value="HAMP"/>
    <property type="match status" value="1"/>
</dbReference>
<feature type="transmembrane region" description="Helical" evidence="11">
    <location>
        <begin position="183"/>
        <end position="205"/>
    </location>
</feature>
<keyword evidence="3" id="KW-0488">Methylation</keyword>